<keyword evidence="3" id="KW-1133">Transmembrane helix</keyword>
<keyword evidence="5" id="KW-1185">Reference proteome</keyword>
<feature type="compositionally biased region" description="Basic and acidic residues" evidence="2">
    <location>
        <begin position="118"/>
        <end position="132"/>
    </location>
</feature>
<dbReference type="PANTHER" id="PTHR39555:SF1">
    <property type="entry name" value="TYPE IV PILUS INNER MEMBRANE COMPONENT PILO"/>
    <property type="match status" value="1"/>
</dbReference>
<reference evidence="4 5" key="1">
    <citation type="submission" date="2018-10" db="EMBL/GenBank/DDBJ databases">
        <authorList>
            <person name="Zhang X."/>
        </authorList>
    </citation>
    <scope>NUCLEOTIDE SEQUENCE [LARGE SCALE GENOMIC DNA]</scope>
    <source>
        <strain evidence="4 5">SK-G1</strain>
    </source>
</reference>
<evidence type="ECO:0000313" key="5">
    <source>
        <dbReference type="Proteomes" id="UP000280960"/>
    </source>
</evidence>
<feature type="compositionally biased region" description="Polar residues" evidence="2">
    <location>
        <begin position="263"/>
        <end position="278"/>
    </location>
</feature>
<evidence type="ECO:0000313" key="4">
    <source>
        <dbReference type="EMBL" id="AYO30716.1"/>
    </source>
</evidence>
<dbReference type="InterPro" id="IPR007445">
    <property type="entry name" value="PilO"/>
</dbReference>
<dbReference type="GO" id="GO:0043683">
    <property type="term" value="P:type IV pilus assembly"/>
    <property type="evidence" value="ECO:0007669"/>
    <property type="project" value="InterPro"/>
</dbReference>
<keyword evidence="1" id="KW-0175">Coiled coil</keyword>
<keyword evidence="3" id="KW-0472">Membrane</keyword>
<dbReference type="KEGG" id="bacg:D2962_08890"/>
<feature type="region of interest" description="Disordered" evidence="2">
    <location>
        <begin position="230"/>
        <end position="278"/>
    </location>
</feature>
<evidence type="ECO:0000256" key="3">
    <source>
        <dbReference type="SAM" id="Phobius"/>
    </source>
</evidence>
<feature type="transmembrane region" description="Helical" evidence="3">
    <location>
        <begin position="12"/>
        <end position="29"/>
    </location>
</feature>
<proteinExistence type="predicted"/>
<feature type="compositionally biased region" description="Low complexity" evidence="2">
    <location>
        <begin position="237"/>
        <end position="262"/>
    </location>
</feature>
<dbReference type="EMBL" id="CP033169">
    <property type="protein sequence ID" value="AYO30716.1"/>
    <property type="molecule type" value="Genomic_DNA"/>
</dbReference>
<evidence type="ECO:0000256" key="2">
    <source>
        <dbReference type="SAM" id="MobiDB-lite"/>
    </source>
</evidence>
<dbReference type="AlphaFoldDB" id="A0A3G2R5I2"/>
<dbReference type="InterPro" id="IPR014717">
    <property type="entry name" value="Transl_elong_EF1B/ribsomal_bS6"/>
</dbReference>
<dbReference type="Gene3D" id="3.30.70.60">
    <property type="match status" value="1"/>
</dbReference>
<accession>A0A3G2R5I2</accession>
<dbReference type="GO" id="GO:0043107">
    <property type="term" value="P:type IV pilus-dependent motility"/>
    <property type="evidence" value="ECO:0007669"/>
    <property type="project" value="InterPro"/>
</dbReference>
<dbReference type="PANTHER" id="PTHR39555">
    <property type="entry name" value="FIMBRIAL ASSEMBLY PROTEIN PILO-LIKE PROTEIN-RELATED"/>
    <property type="match status" value="1"/>
</dbReference>
<evidence type="ECO:0008006" key="6">
    <source>
        <dbReference type="Google" id="ProtNLM"/>
    </source>
</evidence>
<organism evidence="4 5">
    <name type="scientific">Biomaibacter acetigenes</name>
    <dbReference type="NCBI Taxonomy" id="2316383"/>
    <lineage>
        <taxon>Bacteria</taxon>
        <taxon>Bacillati</taxon>
        <taxon>Bacillota</taxon>
        <taxon>Clostridia</taxon>
        <taxon>Thermosediminibacterales</taxon>
        <taxon>Tepidanaerobacteraceae</taxon>
        <taxon>Biomaibacter</taxon>
    </lineage>
</organism>
<feature type="coiled-coil region" evidence="1">
    <location>
        <begin position="57"/>
        <end position="84"/>
    </location>
</feature>
<dbReference type="Pfam" id="PF04350">
    <property type="entry name" value="PilO"/>
    <property type="match status" value="1"/>
</dbReference>
<feature type="region of interest" description="Disordered" evidence="2">
    <location>
        <begin position="118"/>
        <end position="142"/>
    </location>
</feature>
<sequence>MEVIRMKLSKRESNLLVIVLVGLAVYTYYNFFLSNIIDRYLSLKKDMKINQQQLLSLQKDKNDIDFLIKEIEKSKKQIAEMEMLIPSSKKVPEIITQLESLSKGAGVKLTGIVFESAPKEKKEEKQPTDKGQLKPQNNINNVNDNDYVEIPIQLNLEGSYNNIISFLATMENFKRLYNVRNITLNKKQGDTGENLEMQLGISTFAIKYNQKLMEEPTTYDFMNKNYGRQNPFKSLETGNNASTSTNASTSPTPSKTSSKSGANILNQSNMPTSPQNNQQDKMITDFMERFLKLILEDAEKSK</sequence>
<gene>
    <name evidence="4" type="ORF">D2962_08890</name>
</gene>
<keyword evidence="3" id="KW-0812">Transmembrane</keyword>
<evidence type="ECO:0000256" key="1">
    <source>
        <dbReference type="SAM" id="Coils"/>
    </source>
</evidence>
<protein>
    <recommendedName>
        <fullName evidence="6">Pilus assembly protein PilO</fullName>
    </recommendedName>
</protein>
<dbReference type="Proteomes" id="UP000280960">
    <property type="component" value="Chromosome"/>
</dbReference>
<name>A0A3G2R5I2_9FIRM</name>